<dbReference type="InterPro" id="IPR020209">
    <property type="entry name" value="Cas6b_C"/>
</dbReference>
<dbReference type="AlphaFoldDB" id="W0ERD6"/>
<keyword evidence="4" id="KW-1185">Reference proteome</keyword>
<sequence length="237" mass="27340">MENQIEILTIQFKTPISDKEIKWFRGAIIHALQNDNILFHNHTPTNYRYSYPLIQYKRIDQCAAIVCINEGIAAMGDFFANYTGEMTIGNQRKQMEIESLKPALFTIKLWEHMSCYKIKRWLPLNSRNYAIYNQIESLVERIEFLEKILIGNILAFTKGVGIFLEEELVCRITEVTRSYPIRNKEVNMEAFDIKFVSNISLPDYIGLGKNVSINCGIVVAEHAYLKADQGSPCCDKI</sequence>
<accession>W0ERD6</accession>
<name>W0ERD6_9BACT</name>
<dbReference type="Pfam" id="PF17955">
    <property type="entry name" value="Cas6b_N"/>
    <property type="match status" value="1"/>
</dbReference>
<evidence type="ECO:0000259" key="1">
    <source>
        <dbReference type="Pfam" id="PF17262"/>
    </source>
</evidence>
<dbReference type="EMBL" id="CP007034">
    <property type="protein sequence ID" value="AHF13332.1"/>
    <property type="molecule type" value="Genomic_DNA"/>
</dbReference>
<dbReference type="eggNOG" id="ENOG503038X">
    <property type="taxonomic scope" value="Bacteria"/>
</dbReference>
<feature type="domain" description="Cas6b N-terminal" evidence="2">
    <location>
        <begin position="4"/>
        <end position="101"/>
    </location>
</feature>
<feature type="domain" description="Cas6b C-terminal" evidence="1">
    <location>
        <begin position="109"/>
        <end position="218"/>
    </location>
</feature>
<evidence type="ECO:0000313" key="4">
    <source>
        <dbReference type="Proteomes" id="UP000018901"/>
    </source>
</evidence>
<dbReference type="KEGG" id="bvs:BARVI_11975"/>
<organism evidence="3 4">
    <name type="scientific">Barnesiella viscericola DSM 18177</name>
    <dbReference type="NCBI Taxonomy" id="880074"/>
    <lineage>
        <taxon>Bacteria</taxon>
        <taxon>Pseudomonadati</taxon>
        <taxon>Bacteroidota</taxon>
        <taxon>Bacteroidia</taxon>
        <taxon>Bacteroidales</taxon>
        <taxon>Barnesiellaceae</taxon>
        <taxon>Barnesiella</taxon>
    </lineage>
</organism>
<gene>
    <name evidence="3" type="ORF">BARVI_11975</name>
</gene>
<protein>
    <submittedName>
        <fullName evidence="3">Uncharacterized protein</fullName>
    </submittedName>
</protein>
<dbReference type="HOGENOM" id="CLU_086561_0_0_10"/>
<evidence type="ECO:0000259" key="2">
    <source>
        <dbReference type="Pfam" id="PF17955"/>
    </source>
</evidence>
<dbReference type="RefSeq" id="WP_025279410.1">
    <property type="nucleotide sequence ID" value="NZ_CP007034.1"/>
</dbReference>
<dbReference type="OrthoDB" id="656505at2"/>
<dbReference type="Pfam" id="PF17262">
    <property type="entry name" value="Cas6b_C"/>
    <property type="match status" value="1"/>
</dbReference>
<reference evidence="3 4" key="1">
    <citation type="submission" date="2013-12" db="EMBL/GenBank/DDBJ databases">
        <authorList>
            <consortium name="DOE Joint Genome Institute"/>
            <person name="Eisen J."/>
            <person name="Huntemann M."/>
            <person name="Han J."/>
            <person name="Chen A."/>
            <person name="Kyrpides N."/>
            <person name="Mavromatis K."/>
            <person name="Markowitz V."/>
            <person name="Palaniappan K."/>
            <person name="Ivanova N."/>
            <person name="Schaumberg A."/>
            <person name="Pati A."/>
            <person name="Liolios K."/>
            <person name="Nordberg H.P."/>
            <person name="Cantor M.N."/>
            <person name="Hua S.X."/>
            <person name="Woyke T."/>
        </authorList>
    </citation>
    <scope>NUCLEOTIDE SEQUENCE [LARGE SCALE GENOMIC DNA]</scope>
    <source>
        <strain evidence="4">DSM 18177</strain>
    </source>
</reference>
<proteinExistence type="predicted"/>
<dbReference type="InterPro" id="IPR041528">
    <property type="entry name" value="Cas6b_N"/>
</dbReference>
<dbReference type="GeneID" id="90530096"/>
<evidence type="ECO:0000313" key="3">
    <source>
        <dbReference type="EMBL" id="AHF13332.1"/>
    </source>
</evidence>
<dbReference type="Proteomes" id="UP000018901">
    <property type="component" value="Chromosome"/>
</dbReference>
<dbReference type="STRING" id="880074.BARVI_11975"/>